<keyword evidence="3" id="KW-0677">Repeat</keyword>
<evidence type="ECO:0000256" key="1">
    <source>
        <dbReference type="ARBA" id="ARBA00005529"/>
    </source>
</evidence>
<feature type="compositionally biased region" description="Basic residues" evidence="8">
    <location>
        <begin position="688"/>
        <end position="699"/>
    </location>
</feature>
<feature type="compositionally biased region" description="Low complexity" evidence="8">
    <location>
        <begin position="826"/>
        <end position="838"/>
    </location>
</feature>
<dbReference type="InterPro" id="IPR051561">
    <property type="entry name" value="FRAS1_ECM"/>
</dbReference>
<dbReference type="Pfam" id="PF03160">
    <property type="entry name" value="Calx-beta"/>
    <property type="match status" value="4"/>
</dbReference>
<dbReference type="PROSITE" id="PS51854">
    <property type="entry name" value="CSPG"/>
    <property type="match status" value="10"/>
</dbReference>
<dbReference type="InterPro" id="IPR003644">
    <property type="entry name" value="Calx_beta"/>
</dbReference>
<evidence type="ECO:0000256" key="4">
    <source>
        <dbReference type="ARBA" id="ARBA00022837"/>
    </source>
</evidence>
<feature type="domain" description="Cadherin" evidence="11">
    <location>
        <begin position="528"/>
        <end position="648"/>
    </location>
</feature>
<dbReference type="SUPFAM" id="SSF141072">
    <property type="entry name" value="CalX-like"/>
    <property type="match status" value="5"/>
</dbReference>
<dbReference type="Gene3D" id="2.60.40.2030">
    <property type="match status" value="5"/>
</dbReference>
<feature type="repeat" description="CSPG" evidence="7">
    <location>
        <begin position="164"/>
        <end position="261"/>
    </location>
</feature>
<name>A0AAJ7SVU0_PETMA</name>
<dbReference type="GO" id="GO:0007154">
    <property type="term" value="P:cell communication"/>
    <property type="evidence" value="ECO:0007669"/>
    <property type="project" value="InterPro"/>
</dbReference>
<feature type="transmembrane region" description="Helical" evidence="9">
    <location>
        <begin position="2615"/>
        <end position="2638"/>
    </location>
</feature>
<feature type="region of interest" description="Disordered" evidence="8">
    <location>
        <begin position="688"/>
        <end position="708"/>
    </location>
</feature>
<keyword evidence="9" id="KW-0812">Transmembrane</keyword>
<dbReference type="InterPro" id="IPR038081">
    <property type="entry name" value="CalX-like_sf"/>
</dbReference>
<evidence type="ECO:0000256" key="10">
    <source>
        <dbReference type="SAM" id="SignalP"/>
    </source>
</evidence>
<accession>A0AAJ7SVU0</accession>
<dbReference type="GO" id="GO:0009653">
    <property type="term" value="P:anatomical structure morphogenesis"/>
    <property type="evidence" value="ECO:0007669"/>
    <property type="project" value="TreeGrafter"/>
</dbReference>
<feature type="repeat" description="CSPG" evidence="7">
    <location>
        <begin position="25"/>
        <end position="137"/>
    </location>
</feature>
<protein>
    <submittedName>
        <fullName evidence="13">Extracellular matrix protein FRAS1</fullName>
    </submittedName>
</protein>
<sequence>MQMTLVLLWTLAVITGAQPKKAGDGPVLLTNALVHVPEGGMFQITNMQLRAASGDASDSEILFMLTPEHGNPPFGDVVLLVPMPADGPSDGWELLPDGRAATPTTSFTQQDINEGIVWYRSAAGTLSPRDAFTFTVTDGAKPPHELAGQVFHVGIIPQHDSPPQLSPGVPSPLRMLAAKDQITVIQSNYLSFVDNSGSEYLLYNVTQLIPPEYGALEHADRPGHSVTLFTQADVDMGKIVYRPGNARTVPGPATAFRFTVSDGANTSPETEFTLQLYTPSKLPPVFQQASPAIHLTQGGTAPIGLEQLSAEDADSSPEELLFAVLEAPSHGLLTKYTAGRHLTLASGDVFTHDDLAKSALHYVHDGTGASGDDAASFGVSDGVATATVAVAVIIAPTDGQGPRQAPGTQLSITLPEKGTATITASELAYSAGDSPAGQVRFMLTSVPMYGLLVISGAPGVEHELSDFSIFSMEDINGNRIKYKTDFDLGGDPITDLFYFSVTDGQGNRLENQIFTLTITPGGNQPPSLTLTPSLKVDEGGKVMISSNDIMAMDADTPKQELVVKITDAPKLGYILNTKSGPASARRSESSFSVQDVLDAAVFYVQSVHRETEPVYDAFRLHVTDGHSASPSYLFNISIQRSNDEPPKLVTGTVACRPGEAIVLREDAISVKDMDTPGPELVLTITHKPQHGKLSRKARRSERAGDGELAQGSTFTFQDVVDGLLSYTHDGTDGAVDEFRLSVSDGAHSQNGRVAVSVEHSRSEIPRMAINRGLQIQAGSAATVTAQQLQAMDVDSDTLQLKFFVVRDAPVGRLLLAQAGPKGGSKGQQTQQQVSVKGPVKSFTQADVNKGLLEYRHNKGEDGGSFAFKFDIVDQEGNKLIDQSFHITILEDRLPPVVEVNKELVVEENSVAKLGTELLSVTDADTEPGQLLYRVARGPSLGRLEMLANPGRAVTAFSQADLAARRVQYVHTSSQEKHDDDFTFTVSDGSNEVRQTMRIRIAPVDDSLPVVQSLGMRVQEGVRKPITEFELKATDADTQPDSITFTVVQPPRHGAIERGTGGGAGGLAGAGWQAASTFTMEDVYQGRVSYSHDGSNTLRDNFAFTVGDGTNPLFVLREGSAEVVTALPQKFQIEILPVDDGTPRIVTNLGLQWLEYIEGKAANHITKKELLTLDPDTDDTQLVYEVTSNPKHGHLENKLKPGVPVKAFTQEEVNLGVLRYVLEEGKVEETVDSFRFSVRDSKPNVVSDNVFHIQWSIISFQHRRYNASETAGTVSVTVKRRGNLNQYAIVLCRTEPGTATSSSGAGSRRGAHDYVEYAAQVQFEEREDTKTCTIIVNDDAVFEGEERFGVELSMPAYALLGERTRATVAINDTEDEPTLQFDTRLYRVNESDGTLQATVIRKGDAGSTVSAVCHTLSGSARGSGAGLLASGSDFVSRQLGEESRLVLAPGVTAASCAVTVVDDSESELEEDFQVALAEPSPNARLGERTTARVVIAGPNDASLVHLGDSAFSVSEDAGTVDVPVVREGSDLSAAASVWCATRPSEPLSATPAIDYVATSRQVLFAPGRRDGTCTITILDDTQHPVIEGGETFVVFLSSPQGVQLTEPSHATVLINDTYQDIPSVQFGKEGYAVQESEGSISVPVLRSGDLSAQSSVRCFTRRGSARVDHDYTERPDTDASRITFLPGEKTKNCTVRIVDDTEFEGDEEFRLHLGSALGSQSSGAKIGKNDVAIITITNEEDAPTIQFEEASYQVREPSGPDGMAILTILVLRSGDRNKTSKVRCSTRDGSAQSGMDYNPKSRILKFLPGVEQMEFPVEILANEDREWHESFSVVLGPDDPVEAVLGDVTTATVTILDQEATGSLILPAPPIVVSLADYDSVEEVMKEGSKKDPSPGYPLVCVTPCDPHYPKYSLTRERCEEAGINQSALYFSWEVSSPTDANGARSPFETVTDHTPFTSVNHKVLESVYFGRRFHVRCVAQARDRKGQAGTPLRSNTVTVGTDNSICHTPVSAGSARALQAQSFIASLEYLDVKHEEHPNRIHISIQIPHQDGMLPLISTMPIHNLHLLLSESIYRQQHVCSNLVSLRNLREAGFLDEEKAETLVLGPGFDRPYQFDGSVREPRTIQLYRHLNLKSCIWTFDAYYHMTELIDVCGGSVTADFQVRDSAQSFLTVTVPLYVSYIYVTAPRGWASLEHHTEMEFSFFYDTVLWRTGIQTDSVLSARLQVIRIYIREDGRLVIEFKTHAKFRGQFVMEHHTLPAQKSHLAPPDHLGGIELELELVWSAQTFDSPYQLWRATSSYNRKDYSGEYTVYLIPCTVQPTQPWLDPGSKALSCTAQAPEKFLLPISFQQTNRPVPVVYSLNTEFHLCNNDKVFLLDPGKSDVALPEMDYKGAFSMGQTLYGRVLWNPDQNLKSAYKLQLEKVYLCTGRDGYVPFFDPTGTIYNEGPQYGCIQPNKHLKHRFLLLDRNHPEAVDRYFHDVPFEAGFASDVPEFQALWDMPGVDGFSMKVDALYKVAAGHQWYLQVIYLIGPESHGPRLRRSASIGLPSRQRRDLLDRDGKLALHDSVIYDEDESLGAGDADVRNGTNMKTLQLQQSGAAASLGPGSGGATAAATAAAAAVSALAVAAAVATCLACVAARRRRARAKEGAFAGRRAKAPVDYPLNTTAATADAKRVDESERPLNPARTSALVKNVNLLNKNDDVELARVKGVKVKRVNLEVKVQNNLHDGTEV</sequence>
<feature type="repeat" description="CSPG" evidence="7">
    <location>
        <begin position="1006"/>
        <end position="1106"/>
    </location>
</feature>
<evidence type="ECO:0000313" key="13">
    <source>
        <dbReference type="RefSeq" id="XP_032805666.1"/>
    </source>
</evidence>
<evidence type="ECO:0000256" key="3">
    <source>
        <dbReference type="ARBA" id="ARBA00022737"/>
    </source>
</evidence>
<keyword evidence="2 10" id="KW-0732">Signal</keyword>
<keyword evidence="5" id="KW-0325">Glycoprotein</keyword>
<keyword evidence="9" id="KW-0472">Membrane</keyword>
<reference evidence="13" key="1">
    <citation type="submission" date="2025-08" db="UniProtKB">
        <authorList>
            <consortium name="RefSeq"/>
        </authorList>
    </citation>
    <scope>IDENTIFICATION</scope>
    <source>
        <tissue evidence="13">Sperm</tissue>
    </source>
</reference>
<dbReference type="PANTHER" id="PTHR45739:SF1">
    <property type="entry name" value="EXTRACELLULAR MATRIX ORGANIZING PROTEIN FRAS1"/>
    <property type="match status" value="1"/>
</dbReference>
<evidence type="ECO:0000256" key="6">
    <source>
        <dbReference type="PROSITE-ProRule" id="PRU00043"/>
    </source>
</evidence>
<feature type="repeat" description="CSPG" evidence="7">
    <location>
        <begin position="401"/>
        <end position="502"/>
    </location>
</feature>
<keyword evidence="12" id="KW-1185">Reference proteome</keyword>
<organism evidence="12 13">
    <name type="scientific">Petromyzon marinus</name>
    <name type="common">Sea lamprey</name>
    <dbReference type="NCBI Taxonomy" id="7757"/>
    <lineage>
        <taxon>Eukaryota</taxon>
        <taxon>Metazoa</taxon>
        <taxon>Chordata</taxon>
        <taxon>Craniata</taxon>
        <taxon>Vertebrata</taxon>
        <taxon>Cyclostomata</taxon>
        <taxon>Hyperoartia</taxon>
        <taxon>Petromyzontiformes</taxon>
        <taxon>Petromyzontidae</taxon>
        <taxon>Petromyzon</taxon>
    </lineage>
</organism>
<feature type="repeat" description="CSPG" evidence="7">
    <location>
        <begin position="1141"/>
        <end position="1238"/>
    </location>
</feature>
<feature type="chain" id="PRO_5042575045" evidence="10">
    <location>
        <begin position="20"/>
        <end position="2732"/>
    </location>
</feature>
<feature type="repeat" description="CSPG" evidence="7">
    <location>
        <begin position="644"/>
        <end position="743"/>
    </location>
</feature>
<dbReference type="CTD" id="80144"/>
<comment type="similarity">
    <text evidence="1">Belongs to the FRAS1 family.</text>
</comment>
<evidence type="ECO:0000313" key="12">
    <source>
        <dbReference type="Proteomes" id="UP001318040"/>
    </source>
</evidence>
<gene>
    <name evidence="13" type="primary">FRAS1</name>
</gene>
<dbReference type="Pfam" id="PF16184">
    <property type="entry name" value="Cadherin_3"/>
    <property type="match status" value="10"/>
</dbReference>
<dbReference type="PANTHER" id="PTHR45739">
    <property type="entry name" value="MATRIX PROTEIN, PUTATIVE-RELATED"/>
    <property type="match status" value="1"/>
</dbReference>
<keyword evidence="4 6" id="KW-0106">Calcium</keyword>
<evidence type="ECO:0000256" key="2">
    <source>
        <dbReference type="ARBA" id="ARBA00022729"/>
    </source>
</evidence>
<evidence type="ECO:0000256" key="5">
    <source>
        <dbReference type="ARBA" id="ARBA00023180"/>
    </source>
</evidence>
<dbReference type="GO" id="GO:0016020">
    <property type="term" value="C:membrane"/>
    <property type="evidence" value="ECO:0007669"/>
    <property type="project" value="InterPro"/>
</dbReference>
<proteinExistence type="inferred from homology"/>
<feature type="signal peptide" evidence="10">
    <location>
        <begin position="1"/>
        <end position="19"/>
    </location>
</feature>
<dbReference type="Proteomes" id="UP001318040">
    <property type="component" value="Chromosome 8"/>
</dbReference>
<dbReference type="InterPro" id="IPR002126">
    <property type="entry name" value="Cadherin-like_dom"/>
</dbReference>
<evidence type="ECO:0000256" key="8">
    <source>
        <dbReference type="SAM" id="MobiDB-lite"/>
    </source>
</evidence>
<feature type="repeat" description="CSPG" evidence="7">
    <location>
        <begin position="894"/>
        <end position="986"/>
    </location>
</feature>
<feature type="repeat" description="CSPG" evidence="7">
    <location>
        <begin position="525"/>
        <end position="623"/>
    </location>
</feature>
<feature type="repeat" description="CSPG" evidence="7">
    <location>
        <begin position="764"/>
        <end position="872"/>
    </location>
</feature>
<dbReference type="GO" id="GO:0007156">
    <property type="term" value="P:homophilic cell adhesion via plasma membrane adhesion molecules"/>
    <property type="evidence" value="ECO:0007669"/>
    <property type="project" value="InterPro"/>
</dbReference>
<dbReference type="GO" id="GO:0005509">
    <property type="term" value="F:calcium ion binding"/>
    <property type="evidence" value="ECO:0007669"/>
    <property type="project" value="UniProtKB-UniRule"/>
</dbReference>
<dbReference type="PROSITE" id="PS50268">
    <property type="entry name" value="CADHERIN_2"/>
    <property type="match status" value="1"/>
</dbReference>
<dbReference type="RefSeq" id="XP_032805666.1">
    <property type="nucleotide sequence ID" value="XM_032949775.1"/>
</dbReference>
<keyword evidence="9" id="KW-1133">Transmembrane helix</keyword>
<feature type="region of interest" description="Disordered" evidence="8">
    <location>
        <begin position="817"/>
        <end position="838"/>
    </location>
</feature>
<evidence type="ECO:0000256" key="7">
    <source>
        <dbReference type="PROSITE-ProRule" id="PRU01201"/>
    </source>
</evidence>
<dbReference type="InterPro" id="IPR039005">
    <property type="entry name" value="CSPG_rpt"/>
</dbReference>
<dbReference type="SMART" id="SM00237">
    <property type="entry name" value="Calx_beta"/>
    <property type="match status" value="5"/>
</dbReference>
<feature type="repeat" description="CSPG" evidence="7">
    <location>
        <begin position="284"/>
        <end position="380"/>
    </location>
</feature>
<evidence type="ECO:0000259" key="11">
    <source>
        <dbReference type="PROSITE" id="PS50268"/>
    </source>
</evidence>
<dbReference type="KEGG" id="pmrn:116940256"/>
<evidence type="ECO:0000256" key="9">
    <source>
        <dbReference type="SAM" id="Phobius"/>
    </source>
</evidence>